<evidence type="ECO:0000313" key="3">
    <source>
        <dbReference type="Proteomes" id="UP000253490"/>
    </source>
</evidence>
<dbReference type="Gene3D" id="1.10.1760.20">
    <property type="match status" value="1"/>
</dbReference>
<dbReference type="OrthoDB" id="1631895at2"/>
<protein>
    <submittedName>
        <fullName evidence="2">Niacin transporter</fullName>
    </submittedName>
</protein>
<organism evidence="2 3">
    <name type="scientific">Alkalibaculum bacchi</name>
    <dbReference type="NCBI Taxonomy" id="645887"/>
    <lineage>
        <taxon>Bacteria</taxon>
        <taxon>Bacillati</taxon>
        <taxon>Bacillota</taxon>
        <taxon>Clostridia</taxon>
        <taxon>Eubacteriales</taxon>
        <taxon>Eubacteriaceae</taxon>
        <taxon>Alkalibaculum</taxon>
    </lineage>
</organism>
<keyword evidence="3" id="KW-1185">Reference proteome</keyword>
<sequence>MENRFNTRSMVVAALLCAIGILIPLVSPIRFVIEPASFTLASHVALFIAVFISPATAVFVSLGTTLGFFLGGFPIVVVARAFSQILFAFLGALYLKKHPNTFKSMGKIIVFAIVVSIIHGLGEILAVSPFYIGQSLSDLEYQRGYIYSIVGMVGIGTFIHSLVDFAIAYWIWKVIPKK</sequence>
<keyword evidence="1" id="KW-1133">Transmembrane helix</keyword>
<feature type="transmembrane region" description="Helical" evidence="1">
    <location>
        <begin position="12"/>
        <end position="33"/>
    </location>
</feature>
<keyword evidence="1" id="KW-0812">Transmembrane</keyword>
<comment type="caution">
    <text evidence="2">The sequence shown here is derived from an EMBL/GenBank/DDBJ whole genome shotgun (WGS) entry which is preliminary data.</text>
</comment>
<feature type="transmembrane region" description="Helical" evidence="1">
    <location>
        <begin position="108"/>
        <end position="132"/>
    </location>
</feature>
<evidence type="ECO:0000313" key="2">
    <source>
        <dbReference type="EMBL" id="RBP59967.1"/>
    </source>
</evidence>
<feature type="transmembrane region" description="Helical" evidence="1">
    <location>
        <begin position="144"/>
        <end position="172"/>
    </location>
</feature>
<dbReference type="EMBL" id="QNRX01000017">
    <property type="protein sequence ID" value="RBP59967.1"/>
    <property type="molecule type" value="Genomic_DNA"/>
</dbReference>
<feature type="transmembrane region" description="Helical" evidence="1">
    <location>
        <begin position="75"/>
        <end position="96"/>
    </location>
</feature>
<accession>A0A366HZS4</accession>
<proteinExistence type="predicted"/>
<keyword evidence="1" id="KW-0472">Membrane</keyword>
<reference evidence="2 3" key="1">
    <citation type="submission" date="2018-06" db="EMBL/GenBank/DDBJ databases">
        <title>Genomic Encyclopedia of Type Strains, Phase IV (KMG-IV): sequencing the most valuable type-strain genomes for metagenomic binning, comparative biology and taxonomic classification.</title>
        <authorList>
            <person name="Goeker M."/>
        </authorList>
    </citation>
    <scope>NUCLEOTIDE SEQUENCE [LARGE SCALE GENOMIC DNA]</scope>
    <source>
        <strain evidence="2 3">DSM 22112</strain>
    </source>
</reference>
<dbReference type="AlphaFoldDB" id="A0A366HZS4"/>
<evidence type="ECO:0000256" key="1">
    <source>
        <dbReference type="SAM" id="Phobius"/>
    </source>
</evidence>
<name>A0A366HZS4_9FIRM</name>
<dbReference type="Proteomes" id="UP000253490">
    <property type="component" value="Unassembled WGS sequence"/>
</dbReference>
<gene>
    <name evidence="2" type="ORF">DES36_11762</name>
</gene>
<dbReference type="RefSeq" id="WP_113921422.1">
    <property type="nucleotide sequence ID" value="NZ_QNRX01000017.1"/>
</dbReference>
<feature type="transmembrane region" description="Helical" evidence="1">
    <location>
        <begin position="45"/>
        <end position="69"/>
    </location>
</feature>